<evidence type="ECO:0000313" key="15">
    <source>
        <dbReference type="Proteomes" id="UP000184932"/>
    </source>
</evidence>
<dbReference type="PRINTS" id="PR01009">
    <property type="entry name" value="FLGMRINGFLIF"/>
</dbReference>
<feature type="region of interest" description="Disordered" evidence="10">
    <location>
        <begin position="259"/>
        <end position="326"/>
    </location>
</feature>
<dbReference type="STRING" id="1217970.SAMN05444002_3969"/>
<evidence type="ECO:0000256" key="9">
    <source>
        <dbReference type="PIRNR" id="PIRNR004862"/>
    </source>
</evidence>
<dbReference type="Pfam" id="PF08345">
    <property type="entry name" value="YscJ_FliF_C"/>
    <property type="match status" value="1"/>
</dbReference>
<protein>
    <recommendedName>
        <fullName evidence="9">Flagellar M-ring protein</fullName>
    </recommendedName>
</protein>
<feature type="domain" description="Flagellar M-ring C-terminal" evidence="13">
    <location>
        <begin position="237"/>
        <end position="399"/>
    </location>
</feature>
<dbReference type="PANTHER" id="PTHR30046">
    <property type="entry name" value="FLAGELLAR M-RING PROTEIN"/>
    <property type="match status" value="1"/>
</dbReference>
<keyword evidence="15" id="KW-1185">Reference proteome</keyword>
<keyword evidence="14" id="KW-0282">Flagellum</keyword>
<dbReference type="PIRSF" id="PIRSF004862">
    <property type="entry name" value="FliF"/>
    <property type="match status" value="1"/>
</dbReference>
<keyword evidence="4" id="KW-1003">Cell membrane</keyword>
<evidence type="ECO:0000256" key="6">
    <source>
        <dbReference type="ARBA" id="ARBA00022989"/>
    </source>
</evidence>
<dbReference type="NCBIfam" id="TIGR00206">
    <property type="entry name" value="fliF"/>
    <property type="match status" value="1"/>
</dbReference>
<evidence type="ECO:0000259" key="12">
    <source>
        <dbReference type="Pfam" id="PF01514"/>
    </source>
</evidence>
<dbReference type="InterPro" id="IPR043427">
    <property type="entry name" value="YscJ/FliF"/>
</dbReference>
<evidence type="ECO:0000256" key="5">
    <source>
        <dbReference type="ARBA" id="ARBA00022692"/>
    </source>
</evidence>
<proteinExistence type="inferred from homology"/>
<sequence>MRVQNLLDTWNGLDARRRITVLVATLAMFAAVLALSRMATAPGMTLLYAGLEPAAAGEVVTSLDQQGVAYEVRGGAIYVDSARRDALRMTLAGEGLPANGGQGYEILDGLTGFGTTSQMFDAAYWRAKEGELARTILASPRVRAARVHISNPASQGFGRTEAASASVSVTATGGRVTPAEAKAFKFLIASAVAGLTPEGVSVIDGTSGAVVAPDDALGDAAGDERADALRRNVQRLLEAHVGPGNAVVEVSVETQTDREQIIERRFDPDGRVAVSSETEERSNSASGTNPSAVTVASNLPDGEAAGAGGESQSQESTTRERTNFEVSETQREVLRAPGAVKRLTVAVLVDGIRGEDASGSAIWTARSDEQLGALRELVASAVGYNEERGDQITIKSLEFLPVEEVGTMAGGSLLDRLNIMTLIQLAILALVTLGLGLFVLKPALTARALPAPETPVAALPPGAPAETGRADLDDIAMPDALTGEIDDSDMDLPDLAVVNDFDVSGVPGMEGFGGNGRDPVARLRQMIEERQDETIEILKSWMEEDEEARA</sequence>
<feature type="compositionally biased region" description="Basic and acidic residues" evidence="10">
    <location>
        <begin position="317"/>
        <end position="326"/>
    </location>
</feature>
<gene>
    <name evidence="14" type="ORF">SAMN05444002_3969</name>
</gene>
<dbReference type="OrthoDB" id="9807026at2"/>
<reference evidence="15" key="1">
    <citation type="submission" date="2016-11" db="EMBL/GenBank/DDBJ databases">
        <authorList>
            <person name="Varghese N."/>
            <person name="Submissions S."/>
        </authorList>
    </citation>
    <scope>NUCLEOTIDE SEQUENCE [LARGE SCALE GENOMIC DNA]</scope>
    <source>
        <strain evidence="15">DSM 29440</strain>
    </source>
</reference>
<dbReference type="InterPro" id="IPR045851">
    <property type="entry name" value="AMP-bd_C_sf"/>
</dbReference>
<evidence type="ECO:0000256" key="2">
    <source>
        <dbReference type="ARBA" id="ARBA00004651"/>
    </source>
</evidence>
<dbReference type="InterPro" id="IPR006182">
    <property type="entry name" value="FliF_N_dom"/>
</dbReference>
<keyword evidence="8 9" id="KW-0975">Bacterial flagellum</keyword>
<dbReference type="InterPro" id="IPR000067">
    <property type="entry name" value="FlgMring_FliF"/>
</dbReference>
<feature type="transmembrane region" description="Helical" evidence="11">
    <location>
        <begin position="21"/>
        <end position="39"/>
    </location>
</feature>
<comment type="subcellular location">
    <subcellularLocation>
        <location evidence="1 9">Bacterial flagellum basal body</location>
    </subcellularLocation>
    <subcellularLocation>
        <location evidence="2">Cell membrane</location>
        <topology evidence="2">Multi-pass membrane protein</topology>
    </subcellularLocation>
</comment>
<feature type="domain" description="Flagellar M-ring N-terminal" evidence="12">
    <location>
        <begin position="40"/>
        <end position="206"/>
    </location>
</feature>
<evidence type="ECO:0000256" key="3">
    <source>
        <dbReference type="ARBA" id="ARBA00007971"/>
    </source>
</evidence>
<dbReference type="GO" id="GO:0071973">
    <property type="term" value="P:bacterial-type flagellum-dependent cell motility"/>
    <property type="evidence" value="ECO:0007669"/>
    <property type="project" value="InterPro"/>
</dbReference>
<dbReference type="PANTHER" id="PTHR30046:SF0">
    <property type="entry name" value="FLAGELLAR M-RING PROTEIN"/>
    <property type="match status" value="1"/>
</dbReference>
<keyword evidence="14" id="KW-0969">Cilium</keyword>
<evidence type="ECO:0000256" key="8">
    <source>
        <dbReference type="ARBA" id="ARBA00023143"/>
    </source>
</evidence>
<evidence type="ECO:0000256" key="1">
    <source>
        <dbReference type="ARBA" id="ARBA00004117"/>
    </source>
</evidence>
<evidence type="ECO:0000259" key="13">
    <source>
        <dbReference type="Pfam" id="PF08345"/>
    </source>
</evidence>
<dbReference type="EMBL" id="FSRL01000002">
    <property type="protein sequence ID" value="SIO32136.1"/>
    <property type="molecule type" value="Genomic_DNA"/>
</dbReference>
<dbReference type="AlphaFoldDB" id="A0A1N6IJG8"/>
<organism evidence="14 15">
    <name type="scientific">Vannielia litorea</name>
    <dbReference type="NCBI Taxonomy" id="1217970"/>
    <lineage>
        <taxon>Bacteria</taxon>
        <taxon>Pseudomonadati</taxon>
        <taxon>Pseudomonadota</taxon>
        <taxon>Alphaproteobacteria</taxon>
        <taxon>Rhodobacterales</taxon>
        <taxon>Paracoccaceae</taxon>
        <taxon>Vannielia</taxon>
    </lineage>
</organism>
<feature type="compositionally biased region" description="Polar residues" evidence="10">
    <location>
        <begin position="283"/>
        <end position="297"/>
    </location>
</feature>
<keyword evidence="6 11" id="KW-1133">Transmembrane helix</keyword>
<keyword evidence="14" id="KW-0966">Cell projection</keyword>
<evidence type="ECO:0000256" key="7">
    <source>
        <dbReference type="ARBA" id="ARBA00023136"/>
    </source>
</evidence>
<accession>A0A1N6IJG8</accession>
<evidence type="ECO:0000256" key="4">
    <source>
        <dbReference type="ARBA" id="ARBA00022475"/>
    </source>
</evidence>
<comment type="function">
    <text evidence="9">The M ring may be actively involved in energy transduction.</text>
</comment>
<evidence type="ECO:0000256" key="10">
    <source>
        <dbReference type="SAM" id="MobiDB-lite"/>
    </source>
</evidence>
<evidence type="ECO:0000313" key="14">
    <source>
        <dbReference type="EMBL" id="SIO32136.1"/>
    </source>
</evidence>
<keyword evidence="7 11" id="KW-0472">Membrane</keyword>
<name>A0A1N6IJG8_9RHOB</name>
<dbReference type="InterPro" id="IPR013556">
    <property type="entry name" value="Flag_M-ring_C"/>
</dbReference>
<dbReference type="Proteomes" id="UP000184932">
    <property type="component" value="Unassembled WGS sequence"/>
</dbReference>
<dbReference type="Gene3D" id="3.30.300.30">
    <property type="match status" value="1"/>
</dbReference>
<dbReference type="GO" id="GO:0005886">
    <property type="term" value="C:plasma membrane"/>
    <property type="evidence" value="ECO:0007669"/>
    <property type="project" value="UniProtKB-SubCell"/>
</dbReference>
<comment type="similarity">
    <text evidence="3 9">Belongs to the FliF family.</text>
</comment>
<feature type="transmembrane region" description="Helical" evidence="11">
    <location>
        <begin position="422"/>
        <end position="440"/>
    </location>
</feature>
<feature type="compositionally biased region" description="Basic and acidic residues" evidence="10">
    <location>
        <begin position="259"/>
        <end position="270"/>
    </location>
</feature>
<dbReference type="GO" id="GO:0003774">
    <property type="term" value="F:cytoskeletal motor activity"/>
    <property type="evidence" value="ECO:0007669"/>
    <property type="project" value="InterPro"/>
</dbReference>
<dbReference type="RefSeq" id="WP_139301366.1">
    <property type="nucleotide sequence ID" value="NZ_FSRL01000002.1"/>
</dbReference>
<evidence type="ECO:0000256" key="11">
    <source>
        <dbReference type="SAM" id="Phobius"/>
    </source>
</evidence>
<dbReference type="GO" id="GO:0009431">
    <property type="term" value="C:bacterial-type flagellum basal body, MS ring"/>
    <property type="evidence" value="ECO:0007669"/>
    <property type="project" value="InterPro"/>
</dbReference>
<keyword evidence="5 11" id="KW-0812">Transmembrane</keyword>
<dbReference type="Pfam" id="PF01514">
    <property type="entry name" value="YscJ_FliF"/>
    <property type="match status" value="1"/>
</dbReference>